<dbReference type="Proteomes" id="UP000479190">
    <property type="component" value="Unassembled WGS sequence"/>
</dbReference>
<dbReference type="AlphaFoldDB" id="A0A6H5I555"/>
<evidence type="ECO:0000313" key="1">
    <source>
        <dbReference type="EMBL" id="CAB0030912.1"/>
    </source>
</evidence>
<protein>
    <submittedName>
        <fullName evidence="1">Uncharacterized protein</fullName>
    </submittedName>
</protein>
<feature type="non-terminal residue" evidence="1">
    <location>
        <position position="1"/>
    </location>
</feature>
<accession>A0A6H5I555</accession>
<reference evidence="1 2" key="1">
    <citation type="submission" date="2020-02" db="EMBL/GenBank/DDBJ databases">
        <authorList>
            <person name="Ferguson B K."/>
        </authorList>
    </citation>
    <scope>NUCLEOTIDE SEQUENCE [LARGE SCALE GENOMIC DNA]</scope>
</reference>
<dbReference type="EMBL" id="CADCXV010000569">
    <property type="protein sequence ID" value="CAB0030912.1"/>
    <property type="molecule type" value="Genomic_DNA"/>
</dbReference>
<gene>
    <name evidence="1" type="ORF">TBRA_LOCUS2897</name>
</gene>
<keyword evidence="2" id="KW-1185">Reference proteome</keyword>
<organism evidence="1 2">
    <name type="scientific">Trichogramma brassicae</name>
    <dbReference type="NCBI Taxonomy" id="86971"/>
    <lineage>
        <taxon>Eukaryota</taxon>
        <taxon>Metazoa</taxon>
        <taxon>Ecdysozoa</taxon>
        <taxon>Arthropoda</taxon>
        <taxon>Hexapoda</taxon>
        <taxon>Insecta</taxon>
        <taxon>Pterygota</taxon>
        <taxon>Neoptera</taxon>
        <taxon>Endopterygota</taxon>
        <taxon>Hymenoptera</taxon>
        <taxon>Apocrita</taxon>
        <taxon>Proctotrupomorpha</taxon>
        <taxon>Chalcidoidea</taxon>
        <taxon>Trichogrammatidae</taxon>
        <taxon>Trichogramma</taxon>
    </lineage>
</organism>
<proteinExistence type="predicted"/>
<evidence type="ECO:0000313" key="2">
    <source>
        <dbReference type="Proteomes" id="UP000479190"/>
    </source>
</evidence>
<feature type="non-terminal residue" evidence="1">
    <location>
        <position position="82"/>
    </location>
</feature>
<name>A0A6H5I555_9HYME</name>
<sequence length="82" mass="9496">TRIKRWRTNQRVLSITRRDSDLKYLDYIGSGFSCVSGTRRDDALTGVGCKKKQTLLTRTGYYSNRDFFKFLLASFICDSKAK</sequence>